<dbReference type="OrthoDB" id="1478287at2759"/>
<evidence type="ECO:0000259" key="18">
    <source>
        <dbReference type="Pfam" id="PF23559"/>
    </source>
</evidence>
<dbReference type="InterPro" id="IPR055414">
    <property type="entry name" value="LRR_R13L4/SHOC2-like"/>
</dbReference>
<dbReference type="InterPro" id="IPR027417">
    <property type="entry name" value="P-loop_NTPase"/>
</dbReference>
<evidence type="ECO:0000256" key="14">
    <source>
        <dbReference type="ARBA" id="ARBA00023136"/>
    </source>
</evidence>
<proteinExistence type="inferred from homology"/>
<feature type="transmembrane region" description="Helical" evidence="15">
    <location>
        <begin position="1020"/>
        <end position="1037"/>
    </location>
</feature>
<dbReference type="Gene3D" id="1.20.1530.20">
    <property type="match status" value="1"/>
</dbReference>
<dbReference type="Gene3D" id="1.10.10.10">
    <property type="entry name" value="Winged helix-like DNA-binding domain superfamily/Winged helix DNA-binding domain"/>
    <property type="match status" value="1"/>
</dbReference>
<dbReference type="SUPFAM" id="SSF52058">
    <property type="entry name" value="L domain-like"/>
    <property type="match status" value="1"/>
</dbReference>
<evidence type="ECO:0000313" key="21">
    <source>
        <dbReference type="Proteomes" id="UP000231279"/>
    </source>
</evidence>
<dbReference type="GO" id="GO:0043531">
    <property type="term" value="F:ADP binding"/>
    <property type="evidence" value="ECO:0007669"/>
    <property type="project" value="InterPro"/>
</dbReference>
<feature type="transmembrane region" description="Helical" evidence="15">
    <location>
        <begin position="1081"/>
        <end position="1105"/>
    </location>
</feature>
<reference evidence="21" key="1">
    <citation type="journal article" date="2018" name="Gigascience">
        <title>Genome assembly of the Pink Ipe (Handroanthus impetiginosus, Bignoniaceae), a highly valued, ecologically keystone Neotropical timber forest tree.</title>
        <authorList>
            <person name="Silva-Junior O.B."/>
            <person name="Grattapaglia D."/>
            <person name="Novaes E."/>
            <person name="Collevatti R.G."/>
        </authorList>
    </citation>
    <scope>NUCLEOTIDE SEQUENCE [LARGE SCALE GENOMIC DNA]</scope>
    <source>
        <strain evidence="21">cv. UFG-1</strain>
    </source>
</reference>
<comment type="caution">
    <text evidence="20">The sequence shown here is derived from an EMBL/GenBank/DDBJ whole genome shotgun (WGS) entry which is preliminary data.</text>
</comment>
<keyword evidence="8 15" id="KW-0812">Transmembrane</keyword>
<keyword evidence="13 15" id="KW-1133">Transmembrane helix</keyword>
<evidence type="ECO:0000259" key="17">
    <source>
        <dbReference type="Pfam" id="PF00999"/>
    </source>
</evidence>
<dbReference type="Pfam" id="PF00999">
    <property type="entry name" value="Na_H_Exchanger"/>
    <property type="match status" value="1"/>
</dbReference>
<dbReference type="GO" id="GO:0016020">
    <property type="term" value="C:membrane"/>
    <property type="evidence" value="ECO:0007669"/>
    <property type="project" value="UniProtKB-SubCell"/>
</dbReference>
<sequence>MASYIAVVTLMQDLEQLLSSYSDIFGLELQEDCPFTKEEIEILYDNVSLMDSLLRDSSGESYNRDFMDQILEKRISDVARKAGNYVDFWAAEYLGVSRMRGIITVRKLATQEDRAPISYGLQRTGGLTLNDMTEEIASITEELQKIHHDRKVTDFDVTSSPGTSLTFSSPLRRTTNAEGKVVGLGDDLVTMLDSLTGYPSKLKVFSIIGMAGIGKTTFSRTLYHDPLVMHHFYVRAWVTVSQQYQLREMLLGILCCVANVSDEIYGKCNEELKEQVYRSLKGKRYLIVLDDMWDTKAWDDLRRTLPDDGNGSRIMLTSRLRDVAVHASQDTPPHYLHCLSMDESWELLSSKIFMDESCPVELVSIGKQIAYKCQGLPLAIVVVGGLLSKMNKKVDVWEEVAQGVGSLVMEEADHCQNILALSYSHLPDHLKACFLYMGIFPQDYEVSVKKLIWLWVAEGFIRPSMLKSLEEVAVEYLEDLITRSLILVKRRGSDGGVKTCYIHDLMRELCVTKSQKQNFFHVINNCGQLPLKNVDDALLAHLGYRKVPSIYLHHLRRLSFHSSARGYVSRGSFPYTRSVLYFEKLSASDNQSYLSMDFKLLKVLDMMNIHLKIIPPEMSNLTQLKFLAFTAQCSLPRNLFAKFCNLQILIVDCEWNGHLPSKFWDMRELRHFHLKWTRLSTYSFGSLSTSVLELQGAELPPRINYNLQSLSTISPISCTEEVFRSMPNLKKLGIHETEEDYQFRGWFCNLVHLLELEKLKYVFGNPFVSSNLKPDRLPSWNSFPPKLRKLTLSGTSLPWDDIFKLSMLPKLEVLKLGNYAFSGAVWKCMEGGFRCLKFLLIGSTNLETWQAEGTDFPSLQHLVLRHCRFLKEIPCGIGEAPLLRKIELHRCRDSAVTSARQIQEEQQSLGNDDLDFRSLIEDVDILGHVCRDFLCFCMWESDYSGKQCQSHKSDCMEKDILVDSSKQLRHYGKFAVENVFEGQYKTYASNWVEESIWPVLAQESLKALGGLGLLSLGGKYLLRSVFELGAFLAGALLAKTNFGTQFEADIRPFRSLFLGIFFVTTGSSIDMQLLIGEWPNVYFLLAGLIVIKTLIITAIGPRVGLTLQGSMRIGQKLADFIGEKFEDEKVLANFLSTLLVSGINSDAGWPDVAFDLDPFVVKDMMHMLDLKRAGAIDMILQNAKTSLQVGSKLVRGYGVVSDEVSFVTLLVRELMELQAQEALGRSDAQDSNVMEPLAQRLTAKGFPRYNDSLRPKAAL</sequence>
<dbReference type="GO" id="GO:1902600">
    <property type="term" value="P:proton transmembrane transport"/>
    <property type="evidence" value="ECO:0007669"/>
    <property type="project" value="InterPro"/>
</dbReference>
<keyword evidence="7" id="KW-0381">Hypersensitive response</keyword>
<gene>
    <name evidence="20" type="ORF">CDL12_10450</name>
</gene>
<dbReference type="Gene3D" id="3.80.10.10">
    <property type="entry name" value="Ribonuclease Inhibitor"/>
    <property type="match status" value="2"/>
</dbReference>
<evidence type="ECO:0000256" key="11">
    <source>
        <dbReference type="ARBA" id="ARBA00022821"/>
    </source>
</evidence>
<evidence type="ECO:0000256" key="8">
    <source>
        <dbReference type="ARBA" id="ARBA00022692"/>
    </source>
</evidence>
<evidence type="ECO:0000256" key="9">
    <source>
        <dbReference type="ARBA" id="ARBA00022737"/>
    </source>
</evidence>
<evidence type="ECO:0000256" key="7">
    <source>
        <dbReference type="ARBA" id="ARBA00022667"/>
    </source>
</evidence>
<feature type="domain" description="NB-ARC" evidence="16">
    <location>
        <begin position="201"/>
        <end position="357"/>
    </location>
</feature>
<feature type="domain" description="Disease resistance protein winged helix" evidence="18">
    <location>
        <begin position="439"/>
        <end position="509"/>
    </location>
</feature>
<keyword evidence="6" id="KW-0433">Leucine-rich repeat</keyword>
<dbReference type="Gene3D" id="3.40.50.300">
    <property type="entry name" value="P-loop containing nucleotide triphosphate hydrolases"/>
    <property type="match status" value="1"/>
</dbReference>
<feature type="domain" description="Cation/H+ exchanger transmembrane" evidence="17">
    <location>
        <begin position="1028"/>
        <end position="1114"/>
    </location>
</feature>
<dbReference type="InterPro" id="IPR058922">
    <property type="entry name" value="WHD_DRP"/>
</dbReference>
<dbReference type="InterPro" id="IPR002182">
    <property type="entry name" value="NB-ARC"/>
</dbReference>
<evidence type="ECO:0000256" key="15">
    <source>
        <dbReference type="SAM" id="Phobius"/>
    </source>
</evidence>
<keyword evidence="14 15" id="KW-0472">Membrane</keyword>
<evidence type="ECO:0000259" key="19">
    <source>
        <dbReference type="Pfam" id="PF23598"/>
    </source>
</evidence>
<dbReference type="InterPro" id="IPR036388">
    <property type="entry name" value="WH-like_DNA-bd_sf"/>
</dbReference>
<dbReference type="GO" id="GO:0005524">
    <property type="term" value="F:ATP binding"/>
    <property type="evidence" value="ECO:0007669"/>
    <property type="project" value="UniProtKB-KW"/>
</dbReference>
<evidence type="ECO:0000256" key="5">
    <source>
        <dbReference type="ARBA" id="ARBA00022490"/>
    </source>
</evidence>
<dbReference type="GO" id="GO:0015297">
    <property type="term" value="F:antiporter activity"/>
    <property type="evidence" value="ECO:0007669"/>
    <property type="project" value="InterPro"/>
</dbReference>
<dbReference type="Pfam" id="PF00931">
    <property type="entry name" value="NB-ARC"/>
    <property type="match status" value="1"/>
</dbReference>
<comment type="subcellular location">
    <subcellularLocation>
        <location evidence="3">Cytoplasm</location>
    </subcellularLocation>
    <subcellularLocation>
        <location evidence="2">Membrane</location>
        <topology evidence="2">Multi-pass membrane protein</topology>
    </subcellularLocation>
</comment>
<dbReference type="Proteomes" id="UP000231279">
    <property type="component" value="Unassembled WGS sequence"/>
</dbReference>
<evidence type="ECO:0000256" key="3">
    <source>
        <dbReference type="ARBA" id="ARBA00004496"/>
    </source>
</evidence>
<comment type="similarity">
    <text evidence="4">Belongs to the disease resistance NB-LRR family.</text>
</comment>
<dbReference type="InterPro" id="IPR044974">
    <property type="entry name" value="Disease_R_plants"/>
</dbReference>
<dbReference type="Gene3D" id="1.10.8.430">
    <property type="entry name" value="Helical domain of apoptotic protease-activating factors"/>
    <property type="match status" value="1"/>
</dbReference>
<dbReference type="EMBL" id="NKXS01001783">
    <property type="protein sequence ID" value="PIN16903.1"/>
    <property type="molecule type" value="Genomic_DNA"/>
</dbReference>
<keyword evidence="11" id="KW-0611">Plant defense</keyword>
<name>A0A2G9HHK0_9LAMI</name>
<dbReference type="InterPro" id="IPR042197">
    <property type="entry name" value="Apaf_helical"/>
</dbReference>
<dbReference type="GO" id="GO:0051607">
    <property type="term" value="P:defense response to virus"/>
    <property type="evidence" value="ECO:0007669"/>
    <property type="project" value="UniProtKB-ARBA"/>
</dbReference>
<dbReference type="AlphaFoldDB" id="A0A2G9HHK0"/>
<dbReference type="InterPro" id="IPR032675">
    <property type="entry name" value="LRR_dom_sf"/>
</dbReference>
<protein>
    <submittedName>
        <fullName evidence="20">Apoptotic ATPase</fullName>
    </submittedName>
</protein>
<evidence type="ECO:0000256" key="12">
    <source>
        <dbReference type="ARBA" id="ARBA00022840"/>
    </source>
</evidence>
<evidence type="ECO:0000256" key="2">
    <source>
        <dbReference type="ARBA" id="ARBA00004141"/>
    </source>
</evidence>
<dbReference type="STRING" id="429701.A0A2G9HHK0"/>
<dbReference type="InterPro" id="IPR038770">
    <property type="entry name" value="Na+/solute_symporter_sf"/>
</dbReference>
<evidence type="ECO:0000313" key="20">
    <source>
        <dbReference type="EMBL" id="PIN16903.1"/>
    </source>
</evidence>
<dbReference type="GO" id="GO:0005737">
    <property type="term" value="C:cytoplasm"/>
    <property type="evidence" value="ECO:0007669"/>
    <property type="project" value="UniProtKB-SubCell"/>
</dbReference>
<keyword evidence="10" id="KW-0547">Nucleotide-binding</keyword>
<dbReference type="PRINTS" id="PR00364">
    <property type="entry name" value="DISEASERSIST"/>
</dbReference>
<organism evidence="20 21">
    <name type="scientific">Handroanthus impetiginosus</name>
    <dbReference type="NCBI Taxonomy" id="429701"/>
    <lineage>
        <taxon>Eukaryota</taxon>
        <taxon>Viridiplantae</taxon>
        <taxon>Streptophyta</taxon>
        <taxon>Embryophyta</taxon>
        <taxon>Tracheophyta</taxon>
        <taxon>Spermatophyta</taxon>
        <taxon>Magnoliopsida</taxon>
        <taxon>eudicotyledons</taxon>
        <taxon>Gunneridae</taxon>
        <taxon>Pentapetalae</taxon>
        <taxon>asterids</taxon>
        <taxon>lamiids</taxon>
        <taxon>Lamiales</taxon>
        <taxon>Bignoniaceae</taxon>
        <taxon>Crescentiina</taxon>
        <taxon>Tabebuia alliance</taxon>
        <taxon>Handroanthus</taxon>
    </lineage>
</organism>
<dbReference type="Gene3D" id="1.20.5.4130">
    <property type="match status" value="1"/>
</dbReference>
<keyword evidence="9" id="KW-0677">Repeat</keyword>
<dbReference type="PANTHER" id="PTHR23155:SF1152">
    <property type="entry name" value="AAA+ ATPASE DOMAIN-CONTAINING PROTEIN"/>
    <property type="match status" value="1"/>
</dbReference>
<dbReference type="Pfam" id="PF23559">
    <property type="entry name" value="WHD_DRP"/>
    <property type="match status" value="1"/>
</dbReference>
<dbReference type="FunFam" id="1.10.10.10:FF:000322">
    <property type="entry name" value="Probable disease resistance protein At1g63360"/>
    <property type="match status" value="1"/>
</dbReference>
<dbReference type="PANTHER" id="PTHR23155">
    <property type="entry name" value="DISEASE RESISTANCE PROTEIN RP"/>
    <property type="match status" value="1"/>
</dbReference>
<keyword evidence="5" id="KW-0963">Cytoplasm</keyword>
<feature type="domain" description="Disease resistance R13L4/SHOC-2-like LRR" evidence="19">
    <location>
        <begin position="577"/>
        <end position="899"/>
    </location>
</feature>
<comment type="function">
    <text evidence="1">Confers resistance to late blight (Phytophthora infestans) races carrying the avirulence gene Avr1. Resistance proteins guard the plant against pathogens that contain an appropriate avirulence protein via an indirect interaction with this avirulence protein. That triggers a defense system including the hypersensitive response, which restricts the pathogen growth.</text>
</comment>
<dbReference type="SUPFAM" id="SSF52540">
    <property type="entry name" value="P-loop containing nucleoside triphosphate hydrolases"/>
    <property type="match status" value="1"/>
</dbReference>
<evidence type="ECO:0000256" key="13">
    <source>
        <dbReference type="ARBA" id="ARBA00022989"/>
    </source>
</evidence>
<dbReference type="Pfam" id="PF23598">
    <property type="entry name" value="LRR_14"/>
    <property type="match status" value="1"/>
</dbReference>
<evidence type="ECO:0000256" key="1">
    <source>
        <dbReference type="ARBA" id="ARBA00002074"/>
    </source>
</evidence>
<dbReference type="GO" id="GO:0009626">
    <property type="term" value="P:plant-type hypersensitive response"/>
    <property type="evidence" value="ECO:0007669"/>
    <property type="project" value="UniProtKB-KW"/>
</dbReference>
<keyword evidence="12" id="KW-0067">ATP-binding</keyword>
<dbReference type="InterPro" id="IPR006153">
    <property type="entry name" value="Cation/H_exchanger_TM"/>
</dbReference>
<evidence type="ECO:0000256" key="6">
    <source>
        <dbReference type="ARBA" id="ARBA00022614"/>
    </source>
</evidence>
<evidence type="ECO:0000259" key="16">
    <source>
        <dbReference type="Pfam" id="PF00931"/>
    </source>
</evidence>
<dbReference type="FunFam" id="3.40.50.300:FF:001091">
    <property type="entry name" value="Probable disease resistance protein At1g61300"/>
    <property type="match status" value="1"/>
</dbReference>
<feature type="transmembrane region" description="Helical" evidence="15">
    <location>
        <begin position="1057"/>
        <end position="1075"/>
    </location>
</feature>
<evidence type="ECO:0000256" key="10">
    <source>
        <dbReference type="ARBA" id="ARBA00022741"/>
    </source>
</evidence>
<evidence type="ECO:0000256" key="4">
    <source>
        <dbReference type="ARBA" id="ARBA00008894"/>
    </source>
</evidence>
<keyword evidence="21" id="KW-1185">Reference proteome</keyword>
<accession>A0A2G9HHK0</accession>